<sequence>MKITIDFESFNPTINDIAIELAMVLFIPLFLASLIKVIYFLCTMYLILLFKPICSHKITCI</sequence>
<reference evidence="2" key="1">
    <citation type="submission" date="2019-08" db="EMBL/GenBank/DDBJ databases">
        <title>Antibiosis Participates in the Biocontrol of Bucillus cereus 0-9 Against Rice Sheath Blight.</title>
        <authorList>
            <person name="Wang G."/>
            <person name="Liu F."/>
        </authorList>
    </citation>
    <scope>NUCLEOTIDE SEQUENCE</scope>
    <source>
        <strain evidence="2">09</strain>
        <plasmid evidence="2">unnamed1</plasmid>
    </source>
</reference>
<dbReference type="EMBL" id="CP042875">
    <property type="protein sequence ID" value="QEF20061.1"/>
    <property type="molecule type" value="Genomic_DNA"/>
</dbReference>
<organism evidence="2">
    <name type="scientific">Bacillus cereus</name>
    <dbReference type="NCBI Taxonomy" id="1396"/>
    <lineage>
        <taxon>Bacteria</taxon>
        <taxon>Bacillati</taxon>
        <taxon>Bacillota</taxon>
        <taxon>Bacilli</taxon>
        <taxon>Bacillales</taxon>
        <taxon>Bacillaceae</taxon>
        <taxon>Bacillus</taxon>
        <taxon>Bacillus cereus group</taxon>
    </lineage>
</organism>
<name>A0A5B9I1T5_BACCE</name>
<protein>
    <submittedName>
        <fullName evidence="2">Uncharacterized protein</fullName>
    </submittedName>
</protein>
<gene>
    <name evidence="2" type="ORF">FRY47_27440</name>
</gene>
<feature type="transmembrane region" description="Helical" evidence="1">
    <location>
        <begin position="21"/>
        <end position="48"/>
    </location>
</feature>
<evidence type="ECO:0000256" key="1">
    <source>
        <dbReference type="SAM" id="Phobius"/>
    </source>
</evidence>
<keyword evidence="1" id="KW-0472">Membrane</keyword>
<keyword evidence="1" id="KW-0812">Transmembrane</keyword>
<dbReference type="AlphaFoldDB" id="A0A5B9I1T5"/>
<accession>A0A5B9I1T5</accession>
<proteinExistence type="predicted"/>
<keyword evidence="1" id="KW-1133">Transmembrane helix</keyword>
<evidence type="ECO:0000313" key="2">
    <source>
        <dbReference type="EMBL" id="QEF20061.1"/>
    </source>
</evidence>
<keyword evidence="2" id="KW-0614">Plasmid</keyword>
<geneLocation type="plasmid" evidence="2">
    <name>unnamed1</name>
</geneLocation>
<dbReference type="RefSeq" id="WP_080016511.1">
    <property type="nucleotide sequence ID" value="NZ_CP042875.1"/>
</dbReference>